<dbReference type="STRING" id="115433.SAMN05421835_11089"/>
<evidence type="ECO:0000313" key="4">
    <source>
        <dbReference type="EMBL" id="SFJ89148.1"/>
    </source>
</evidence>
<dbReference type="Pfam" id="PF01522">
    <property type="entry name" value="Polysacc_deac_1"/>
    <property type="match status" value="1"/>
</dbReference>
<accession>A0A1I3V146</accession>
<evidence type="ECO:0000256" key="2">
    <source>
        <dbReference type="SAM" id="SignalP"/>
    </source>
</evidence>
<feature type="signal peptide" evidence="2">
    <location>
        <begin position="1"/>
        <end position="25"/>
    </location>
</feature>
<dbReference type="RefSeq" id="WP_091509081.1">
    <property type="nucleotide sequence ID" value="NZ_CBDQZW010000014.1"/>
</dbReference>
<gene>
    <name evidence="4" type="ORF">SAMN05421835_11089</name>
</gene>
<reference evidence="4 5" key="1">
    <citation type="submission" date="2016-10" db="EMBL/GenBank/DDBJ databases">
        <authorList>
            <person name="de Groot N.N."/>
        </authorList>
    </citation>
    <scope>NUCLEOTIDE SEQUENCE [LARGE SCALE GENOMIC DNA]</scope>
    <source>
        <strain evidence="4 5">DSM 44468</strain>
    </source>
</reference>
<dbReference type="InterPro" id="IPR002509">
    <property type="entry name" value="NODB_dom"/>
</dbReference>
<dbReference type="GO" id="GO:0016810">
    <property type="term" value="F:hydrolase activity, acting on carbon-nitrogen (but not peptide) bonds"/>
    <property type="evidence" value="ECO:0007669"/>
    <property type="project" value="InterPro"/>
</dbReference>
<dbReference type="PROSITE" id="PS51677">
    <property type="entry name" value="NODB"/>
    <property type="match status" value="1"/>
</dbReference>
<proteinExistence type="predicted"/>
<dbReference type="AlphaFoldDB" id="A0A1I3V146"/>
<dbReference type="OrthoDB" id="3373088at2"/>
<dbReference type="InterPro" id="IPR050248">
    <property type="entry name" value="Polysacc_deacetylase_ArnD"/>
</dbReference>
<evidence type="ECO:0000313" key="5">
    <source>
        <dbReference type="Proteomes" id="UP000199025"/>
    </source>
</evidence>
<feature type="chain" id="PRO_5011693343" evidence="2">
    <location>
        <begin position="26"/>
        <end position="252"/>
    </location>
</feature>
<dbReference type="PANTHER" id="PTHR10587:SF134">
    <property type="entry name" value="SECRETED PROTEIN"/>
    <property type="match status" value="1"/>
</dbReference>
<sequence>MPRRAVAAAFALVALLSACTSRIEAAVLTPEPLPAPASTAAPAPTTPYPFGQVQRQAPPVTDGKVPQLNRIDIAEPYVFLTIDDGAIPHPDAPSLIRESGAHPVLFLNARYVRGHEDYFREVLAAGATLGDHTIDHPDLRGKPLAYQEQQICGDADELQRMLGVRPVYFRPPFGSFDQNTLKAAANCGMRASVLWTESVNDGRVDFQTGKHLRAGDVVLMHFRKTFPEDFAAFLRQSKEDGLTPVPLPDFLG</sequence>
<dbReference type="PANTHER" id="PTHR10587">
    <property type="entry name" value="GLYCOSYL TRANSFERASE-RELATED"/>
    <property type="match status" value="1"/>
</dbReference>
<keyword evidence="5" id="KW-1185">Reference proteome</keyword>
<dbReference type="Proteomes" id="UP000199025">
    <property type="component" value="Unassembled WGS sequence"/>
</dbReference>
<evidence type="ECO:0000259" key="3">
    <source>
        <dbReference type="PROSITE" id="PS51677"/>
    </source>
</evidence>
<feature type="domain" description="NodB homology" evidence="3">
    <location>
        <begin position="76"/>
        <end position="252"/>
    </location>
</feature>
<dbReference type="GO" id="GO:0005975">
    <property type="term" value="P:carbohydrate metabolic process"/>
    <property type="evidence" value="ECO:0007669"/>
    <property type="project" value="InterPro"/>
</dbReference>
<dbReference type="CDD" id="cd10917">
    <property type="entry name" value="CE4_NodB_like_6s_7s"/>
    <property type="match status" value="1"/>
</dbReference>
<organism evidence="4 5">
    <name type="scientific">Amycolatopsis sacchari</name>
    <dbReference type="NCBI Taxonomy" id="115433"/>
    <lineage>
        <taxon>Bacteria</taxon>
        <taxon>Bacillati</taxon>
        <taxon>Actinomycetota</taxon>
        <taxon>Actinomycetes</taxon>
        <taxon>Pseudonocardiales</taxon>
        <taxon>Pseudonocardiaceae</taxon>
        <taxon>Amycolatopsis</taxon>
    </lineage>
</organism>
<feature type="region of interest" description="Disordered" evidence="1">
    <location>
        <begin position="33"/>
        <end position="64"/>
    </location>
</feature>
<name>A0A1I3V146_9PSEU</name>
<protein>
    <submittedName>
        <fullName evidence="4">Peptidoglycan/xylan/chitin deacetylase, PgdA/CDA1 family</fullName>
    </submittedName>
</protein>
<dbReference type="InterPro" id="IPR011330">
    <property type="entry name" value="Glyco_hydro/deAcase_b/a-brl"/>
</dbReference>
<dbReference type="PROSITE" id="PS51257">
    <property type="entry name" value="PROKAR_LIPOPROTEIN"/>
    <property type="match status" value="1"/>
</dbReference>
<keyword evidence="2" id="KW-0732">Signal</keyword>
<evidence type="ECO:0000256" key="1">
    <source>
        <dbReference type="SAM" id="MobiDB-lite"/>
    </source>
</evidence>
<dbReference type="EMBL" id="FORP01000010">
    <property type="protein sequence ID" value="SFJ89148.1"/>
    <property type="molecule type" value="Genomic_DNA"/>
</dbReference>
<dbReference type="Gene3D" id="3.20.20.370">
    <property type="entry name" value="Glycoside hydrolase/deacetylase"/>
    <property type="match status" value="1"/>
</dbReference>
<dbReference type="SUPFAM" id="SSF88713">
    <property type="entry name" value="Glycoside hydrolase/deacetylase"/>
    <property type="match status" value="1"/>
</dbReference>